<organism evidence="6 7">
    <name type="scientific">Yersinia alsatica</name>
    <dbReference type="NCBI Taxonomy" id="2890317"/>
    <lineage>
        <taxon>Bacteria</taxon>
        <taxon>Pseudomonadati</taxon>
        <taxon>Pseudomonadota</taxon>
        <taxon>Gammaproteobacteria</taxon>
        <taxon>Enterobacterales</taxon>
        <taxon>Yersiniaceae</taxon>
        <taxon>Yersinia</taxon>
    </lineage>
</organism>
<protein>
    <submittedName>
        <fullName evidence="6">Ig-like domain-containing protein</fullName>
    </submittedName>
</protein>
<feature type="compositionally biased region" description="Low complexity" evidence="2">
    <location>
        <begin position="158"/>
        <end position="171"/>
    </location>
</feature>
<gene>
    <name evidence="6" type="ORF">N0H69_10470</name>
</gene>
<evidence type="ECO:0000259" key="4">
    <source>
        <dbReference type="Pfam" id="PF19077"/>
    </source>
</evidence>
<feature type="domain" description="Bacterial Ig-like" evidence="4">
    <location>
        <begin position="1613"/>
        <end position="1686"/>
    </location>
</feature>
<evidence type="ECO:0000313" key="7">
    <source>
        <dbReference type="Proteomes" id="UP001057860"/>
    </source>
</evidence>
<sequence length="4268" mass="427381">MANSAAGSIDIISRQNGALISEVASNQQVVALNGLSIVRIHGTPESVASYERQGNDLILHMKDGTTVRYQHFFTTDGVGNYSELVFDDGINPPIHATFPAAVGAAAVAGDAILVPQFTAIDSVAGLAVGASASSAGLLAGALGFLAIAGGIGIAASHHSNSNSNSNNSNSGGNNGGNVDPPTSNPDPAVTLKVNPLTGDNLLNSSEVNVNQTLSGTTTGVAAGQSVNVTINGTTYTTKVAADGSWSILLPASVLQGLHDGSYTVVVTVSNGSGQTAEQTVTLVVDTIAPTLTISPVAGDGIINAAEAKATVAISGTSSAIGATVTVVFHGKTYTGTVQSDGRWSVNVPASDLVGLADGSQAISATVSGSAGNSASASGSVTIDADPANLPNLALNDFAVDNHLNGAEQKVSQTLSGTTSHVEAGRLVLITLNNKTYTATVGADGKWSTQIPAADLAMIANGSTTIHAQVTDIAGNPASKDSIITVDSTQGGLGINTVAGDNLINAIEAQTNLSVTGTSAGLALGTQVTVTLNGKTYTGLVDADGNWSVLIPKGDLALLADGSITLTVQATGVPDSSLALGIYTHSLPAVNINQPFGDGKLNGAEVNVSQTVTGSTGVTGAGQTVLVSFNGVTYQATVDINGSWSLVLPPAALQALGQGSLPLVVTVSDAAGNSDSQSLVINVDTQAPTLVVNPVAGDGIINAIEAAAVITLSGRSSELGGTVTITYEGKTYTATVSSNGSWAVNIPANDLSAIADGSHPLTATITDAAGNTTSVTSNVTLDANPANLPTLTINTFAGNDILDGAEQRVDQIISGLTTKVEADRVVTIILNGKTYTAVVAADGSWSTKVSAADLALLANGSTNITATVTDVSGNPAAGTHNITIDNHSSGLGINLVTGDNLINAAEAAAGVTVSGTSSNVNSGQTVTLTLNGKTYTATVGAGGNWSTQIPAGDLAQLADGSVTLSAATTDAAGNPVNSTTSLGIYTHALPAASLIPPFGDGILNSAEAALGQTLRGSTGIAGSGQQVSVTLAGVTYSATVAADGSWTLLLPTNVLQGLGQGNQPLVITASDAAGNSNILNSQFKVDTQAPGLSVAPIATDNIINGAEAAASITVNGSCTEIGAIVKVTIGGQLYTGVVQPNGSWSITIPAGALSSLSDGSYLVSTQVLDAAGNSTTVTQNVTLDADPLNLPTLTINTFAGNNILDGAEQLVSQTISGSTTAIEAGRVITITLNGRTYTATVDSSGNWSAKIPVVDLALLANGMTSITATVSDVNGNAASGSQGIIVNNAQSGIGISPLTGDNLINAQEAAAGVTVNGTSSNLNPNQTIILTLNGKTYSAITGAGGNWSLNIPAGDLALLLDGKATLTATTTDSAGNIVSTSSELGIYIHTLPAPITNLPFGDGTLTKVEAGISQSLNGSTGILGAGQSVTVTIGGKTYAALVGNDGQWSLTLPSSVLQGLAQGGQSISVLVTDAAGNSNSQITPITVDTLAPELSVGPIAGDGVINASEAAASISVFGTSNDVGATINVVINGQTYRTTVGISGSWSVSIPANTLNLLADGSYPITISATDSVGNTTTQVSNITLVTHAVPAPSLNIPFVDGYLNAAEVTTSQTLTGSTGVSGAGQTVVVTVGGVAHQLVADNNGNWQLTLPPSELQNLPNGNLTISVTATDSAGNSSTFTGGAIVDKVAPALVVDPISGDNIINATEALSTVNITGSAPLSDAGRMVSVVLNGVTYSSLVQSDGTWSIPLSNTLLQSLTDGNYPIRVTLSDSAGNQTVVDRTLIIDADSANLPTVTINTISGDNFINRIEYAQDALINGVSTHVEAGRTVTVTLGGKSYTGIVQSDGRWQVTVPAADVNLLPEGPSTAVATVTDLGGNLASGSHQVTVIASLADQPSLTVATVTSDDIINYQESQSALTISGNSLHVQAGQTVTIGLHGKYYQAVVLADGSWSVSVPAADVQALPQGTNVITATVNDVAQNPANTSHNVTVDTHPPILTVDVQTNLDNVLNLADALLGVVVKGTCAGDAGLTVTVTLNGRDYKTTVQSDGTWSLTIPSADLLLLGDGTLAGGIKVSVTDIAGNESHDITDITVAINDVPTLTIAPLFGDNILSVNEISANATLTGSCDHLAVGTAVVVSINGKDYPGSVTSTGVWTVNISAAALQSLADGKTQVTVSAIDADTGNSASASANLDILIHNVPNITLPALPFGDGYLNKLEAAASQTLTGSSGATGSGQTITLKVDGVSYPATVAADGTWTCTLPAGALSGLLDGSHTISVTVTDRVGNSDTETVNFNSQLVLSPAPTFDTGPIINGILNAAEAAAGGVLTGTTGIVGDKLQQVTVYINGTGYAATVTEDGKWTLTLTPTVLQALPEGTWIVTVTAQDAAGNTGSLSGNVEVMTHNLPQPTLTLPFGDGVLNHLEALVGQTLTGTTGVTGSGQTVAISIDGRLIQTVIAGADGSWSLPLLTGLLTGLSGGSHTIGVTVTDRGGNVVDILPNQPIIFISQQLLPQPTINTPSFGASVDIAEAGAAITITGKTGIIGNNQNVQLKIDVGGISYSGVVDPITGDWTVTIPSGALNGLVNGSHQINVIVTDSAGNSNSGLLGFDSFLTPSLPTINTPPFGAVLNLNEAGIDQILTGTTGLLNTAQTVKVTLNGKQYNANVDTATGVWTVTLPTADLKLIPDGNPTIKVDVLDGGGNSGSSSLSIGVQTHTLPTVTIDTPLFGAELDFLESKVPQIISGTTTNMAVGSLVNITFGGLNLTATVGLNGVWSTTVSSAQLGSLAPGNVTINASVTDSVGNEGHTLAPINVDVNIIAPPVVLTIDPITTNNIINKLNDPQDIIISGNVTGATTGDTVILKINGSIIGVPLTIGVDGSWSVTLPKGDFPDGNYQITVSLVGGTASEQVGLLVDRVPPTLTLEPFALNNIVDALESKVPQLVSGIASANDIGRTVTVTLNSKNYSALIGADGAWSVAIPVADLQALPQGNNTLTATLTDLAGNSGNATPITVLVDTVPTLITLDVSAPILNSNLLGSILSGTALGSEGKTLTLTLGSTLLTTVVGNDGKWSINVFPANLSGIADGPLVVGLSVTDTAGNPSSSNVTVNVALNKGLALAVDSLFNGGYLNAIGSTVDQILSGTAQNAGLGAKVKLTINGVELTADVGANGKWSLTLPTAQLSQLADGPLSLDLTIVDANNNVVHVSPAPVLNVLTHNLPTFGALDPLFGADGILNAVEAATTQTLSGVINNVAVGATVTVTIGTQVLTTQVLAGGVWHIDLLPSLLGGLQDGSLQVNISVKDVAGNIVNTQATANVLIHNLPQVSLNPIFGDGILNAADLLLTQTISGTIKNLPAGAKVTIKLGTASLEATVNADGTFSVPVDASILNGLLAGTLNVTATVTDSAQNSGSATSPLLVDVTLPVITLSPIFDDSKLSLADTAIAQTIGGVVSGVTAGTQVSVTVGGKTFFATTAANGSFTVTLQPADLTALSNGNLTVNVSVTDLAGNTGAASGNANVIINNVPKLVLNPIFGDGLLSILDSQTAQTIGGTVVNGIAGTQILVQVGTNQLTAIVAADGSWSLQVPTNILSGLLDGSQTISASLVDSVGNTSSASGLVNVLIHAQPTLSVNPIFGDGILSVADLLVAQTISGTTTNVALGTQISITLNGKPYVATVGAGGNWSVLVQPIDLKALVTDGNLTVTAELQDSVGNPASGSGILNVIANGLPTLTLDPIFGDGLLNAADALLTQTISGHSTFAAGSNLSVTVGNLTLNTTVKADGTWSIAVSPLMLAGLLDGSFTASASLTNAAGHSTSATAPVTVGISLPTLTLNPFFATDHYLNGAESTAAQVISGTSTHAAGSQIKVTIGSAVLTGTIASDGSWSVPITPSLLTGLADGSAKIAVSVTDAVGNQVAVDTDFTVKTHALPLLGVDVLGNIGNLLLLPANGLTVSGSSLNVLPNTKVTVVLLGQSLEGTVDSTGHWSVKFYGSFLSALNVVSILTTTVAVSVTDEAGNHKAIAVGLLSGSGVQLLSADQDIQAASMMVTPDSDLSHSASAPNPTETSQSVATPSEHSADSVAAQSATAQVESTTAESLTAPIDSTLTTTVTEGGYTIGGVTLNLADGVVMSGEALTGSSGADVFTVSSLNFNHIDGGLGMDTLLLGGTHQVLDLTSLGLKVEHIEIIDLGNSGTNSIQLDLHDALTLTDKPQDDLLIKGAEGGQVTLSNTPDGVWSSVGQRNVDGQAFDVYHNSSLDSSNTLGDVLIQHGLQVHLV</sequence>
<feature type="domain" description="Ig-like" evidence="3">
    <location>
        <begin position="1756"/>
        <end position="1786"/>
    </location>
</feature>
<dbReference type="PANTHER" id="PTHR19325">
    <property type="entry name" value="COMPLEMENT COMPONENT-RELATED SUSHI DOMAIN-CONTAINING"/>
    <property type="match status" value="1"/>
</dbReference>
<dbReference type="Pfam" id="PF22783">
    <property type="entry name" value="BapA_N"/>
    <property type="match status" value="1"/>
</dbReference>
<dbReference type="InterPro" id="IPR050350">
    <property type="entry name" value="Compl-Cell_Adhes-Reg"/>
</dbReference>
<keyword evidence="7" id="KW-1185">Reference proteome</keyword>
<dbReference type="InterPro" id="IPR049826">
    <property type="entry name" value="Ig-like_ice"/>
</dbReference>
<dbReference type="InterPro" id="IPR044016">
    <property type="entry name" value="Big_13"/>
</dbReference>
<evidence type="ECO:0000259" key="5">
    <source>
        <dbReference type="Pfam" id="PF22783"/>
    </source>
</evidence>
<feature type="domain" description="Bacterial Ig-like" evidence="4">
    <location>
        <begin position="1098"/>
        <end position="1183"/>
    </location>
</feature>
<dbReference type="InterPro" id="IPR048051">
    <property type="entry name" value="BapA-like_prefix-like"/>
</dbReference>
<dbReference type="PANTHER" id="PTHR19325:SF567">
    <property type="entry name" value="SUSHI, VON WILLEBRAND FACTOR TYPE A, EGF AND PENTRAXIN DOMAIN-CONTAINING PROTEIN 1-LIKE"/>
    <property type="match status" value="1"/>
</dbReference>
<reference evidence="6" key="1">
    <citation type="submission" date="2022-08" db="EMBL/GenBank/DDBJ databases">
        <authorList>
            <person name="Bogun A."/>
            <person name="Kislichkina A."/>
            <person name="Solomentsev V."/>
            <person name="Skryabin Y."/>
            <person name="Sizova A."/>
            <person name="Platonov M."/>
            <person name="Dentovskaya S."/>
        </authorList>
    </citation>
    <scope>NUCLEOTIDE SEQUENCE</scope>
    <source>
        <strain evidence="6">SCPM-O-B-7604</strain>
    </source>
</reference>
<feature type="domain" description="Bacterial Ig-like" evidence="4">
    <location>
        <begin position="721"/>
        <end position="781"/>
    </location>
</feature>
<feature type="domain" description="Bacterial Ig-like" evidence="4">
    <location>
        <begin position="426"/>
        <end position="486"/>
    </location>
</feature>
<evidence type="ECO:0000259" key="3">
    <source>
        <dbReference type="Pfam" id="PF12245"/>
    </source>
</evidence>
<dbReference type="Gene3D" id="2.60.40.10">
    <property type="entry name" value="Immunoglobulins"/>
    <property type="match status" value="38"/>
</dbReference>
<dbReference type="InterPro" id="IPR022038">
    <property type="entry name" value="Ig-like_bact"/>
</dbReference>
<feature type="domain" description="Bacterial Ig-like" evidence="4">
    <location>
        <begin position="2951"/>
        <end position="3014"/>
    </location>
</feature>
<dbReference type="EMBL" id="CP104006">
    <property type="protein sequence ID" value="UWM47187.1"/>
    <property type="molecule type" value="Genomic_DNA"/>
</dbReference>
<dbReference type="Pfam" id="PF12245">
    <property type="entry name" value="Big_3_2"/>
    <property type="match status" value="1"/>
</dbReference>
<evidence type="ECO:0000256" key="2">
    <source>
        <dbReference type="SAM" id="MobiDB-lite"/>
    </source>
</evidence>
<dbReference type="NCBIfam" id="NF033510">
    <property type="entry name" value="Ca_tandemer"/>
    <property type="match status" value="38"/>
</dbReference>
<dbReference type="NCBIfam" id="NF033677">
    <property type="entry name" value="biofilm_BapA_N"/>
    <property type="match status" value="1"/>
</dbReference>
<feature type="domain" description="Bacterial Ig-like" evidence="4">
    <location>
        <begin position="616"/>
        <end position="684"/>
    </location>
</feature>
<dbReference type="GeneID" id="75140427"/>
<feature type="domain" description="Bacterial Ig-like" evidence="4">
    <location>
        <begin position="221"/>
        <end position="286"/>
    </location>
</feature>
<keyword evidence="1" id="KW-0768">Sushi</keyword>
<evidence type="ECO:0000256" key="1">
    <source>
        <dbReference type="ARBA" id="ARBA00022659"/>
    </source>
</evidence>
<feature type="domain" description="Bacterial Ig-like" evidence="4">
    <location>
        <begin position="1424"/>
        <end position="1488"/>
    </location>
</feature>
<accession>A0ABY5UUM7</accession>
<proteinExistence type="predicted"/>
<dbReference type="RefSeq" id="WP_050151011.1">
    <property type="nucleotide sequence ID" value="NZ_CP104006.1"/>
</dbReference>
<name>A0ABY5UUM7_9GAMM</name>
<feature type="compositionally biased region" description="Polar residues" evidence="2">
    <location>
        <begin position="4047"/>
        <end position="4067"/>
    </location>
</feature>
<feature type="region of interest" description="Disordered" evidence="2">
    <location>
        <begin position="4042"/>
        <end position="4070"/>
    </location>
</feature>
<feature type="domain" description="Bacterial Ig-like" evidence="4">
    <location>
        <begin position="2232"/>
        <end position="2295"/>
    </location>
</feature>
<dbReference type="NCBIfam" id="NF012196">
    <property type="entry name" value="Ig_like_ice"/>
    <property type="match status" value="5"/>
</dbReference>
<dbReference type="Pfam" id="PF19077">
    <property type="entry name" value="Big_13"/>
    <property type="match status" value="10"/>
</dbReference>
<dbReference type="InterPro" id="IPR013783">
    <property type="entry name" value="Ig-like_fold"/>
</dbReference>
<dbReference type="Proteomes" id="UP001057860">
    <property type="component" value="Chromosome"/>
</dbReference>
<feature type="region of interest" description="Disordered" evidence="2">
    <location>
        <begin position="158"/>
        <end position="188"/>
    </location>
</feature>
<evidence type="ECO:0000313" key="6">
    <source>
        <dbReference type="EMBL" id="UWM47187.1"/>
    </source>
</evidence>
<feature type="domain" description="Bacterial Ig-like" evidence="4">
    <location>
        <begin position="2339"/>
        <end position="2400"/>
    </location>
</feature>
<feature type="domain" description="Biofilm-associated protein BapA-like prefix-like" evidence="5">
    <location>
        <begin position="8"/>
        <end position="132"/>
    </location>
</feature>